<dbReference type="eggNOG" id="COG1807">
    <property type="taxonomic scope" value="Bacteria"/>
</dbReference>
<dbReference type="STRING" id="234267.Acid_0986"/>
<comment type="subcellular location">
    <subcellularLocation>
        <location evidence="1">Cell membrane</location>
        <topology evidence="1">Multi-pass membrane protein</topology>
    </subcellularLocation>
</comment>
<feature type="domain" description="Glycosyltransferase RgtA/B/C/D-like" evidence="9">
    <location>
        <begin position="119"/>
        <end position="249"/>
    </location>
</feature>
<feature type="transmembrane region" description="Helical" evidence="8">
    <location>
        <begin position="299"/>
        <end position="327"/>
    </location>
</feature>
<feature type="transmembrane region" description="Helical" evidence="8">
    <location>
        <begin position="333"/>
        <end position="350"/>
    </location>
</feature>
<dbReference type="InParanoid" id="Q02AD8"/>
<keyword evidence="5 8" id="KW-0812">Transmembrane</keyword>
<reference evidence="10" key="1">
    <citation type="submission" date="2006-10" db="EMBL/GenBank/DDBJ databases">
        <title>Complete sequence of Solibacter usitatus Ellin6076.</title>
        <authorList>
            <consortium name="US DOE Joint Genome Institute"/>
            <person name="Copeland A."/>
            <person name="Lucas S."/>
            <person name="Lapidus A."/>
            <person name="Barry K."/>
            <person name="Detter J.C."/>
            <person name="Glavina del Rio T."/>
            <person name="Hammon N."/>
            <person name="Israni S."/>
            <person name="Dalin E."/>
            <person name="Tice H."/>
            <person name="Pitluck S."/>
            <person name="Thompson L.S."/>
            <person name="Brettin T."/>
            <person name="Bruce D."/>
            <person name="Han C."/>
            <person name="Tapia R."/>
            <person name="Gilna P."/>
            <person name="Schmutz J."/>
            <person name="Larimer F."/>
            <person name="Land M."/>
            <person name="Hauser L."/>
            <person name="Kyrpides N."/>
            <person name="Mikhailova N."/>
            <person name="Janssen P.H."/>
            <person name="Kuske C.R."/>
            <person name="Richardson P."/>
        </authorList>
    </citation>
    <scope>NUCLEOTIDE SEQUENCE</scope>
    <source>
        <strain evidence="10">Ellin6076</strain>
    </source>
</reference>
<keyword evidence="3" id="KW-0328">Glycosyltransferase</keyword>
<feature type="transmembrane region" description="Helical" evidence="8">
    <location>
        <begin position="136"/>
        <end position="156"/>
    </location>
</feature>
<keyword evidence="7 8" id="KW-0472">Membrane</keyword>
<evidence type="ECO:0000256" key="5">
    <source>
        <dbReference type="ARBA" id="ARBA00022692"/>
    </source>
</evidence>
<keyword evidence="2" id="KW-1003">Cell membrane</keyword>
<feature type="transmembrane region" description="Helical" evidence="8">
    <location>
        <begin position="388"/>
        <end position="409"/>
    </location>
</feature>
<evidence type="ECO:0000259" key="9">
    <source>
        <dbReference type="Pfam" id="PF13231"/>
    </source>
</evidence>
<evidence type="ECO:0000256" key="8">
    <source>
        <dbReference type="SAM" id="Phobius"/>
    </source>
</evidence>
<feature type="transmembrane region" description="Helical" evidence="8">
    <location>
        <begin position="188"/>
        <end position="214"/>
    </location>
</feature>
<evidence type="ECO:0000256" key="4">
    <source>
        <dbReference type="ARBA" id="ARBA00022679"/>
    </source>
</evidence>
<dbReference type="GO" id="GO:0005886">
    <property type="term" value="C:plasma membrane"/>
    <property type="evidence" value="ECO:0007669"/>
    <property type="project" value="UniProtKB-SubCell"/>
</dbReference>
<protein>
    <submittedName>
        <fullName evidence="10">Glycosyl transferase, family 39</fullName>
    </submittedName>
</protein>
<dbReference type="Pfam" id="PF13231">
    <property type="entry name" value="PMT_2"/>
    <property type="match status" value="1"/>
</dbReference>
<name>Q02AD8_SOLUE</name>
<sequence length="523" mass="57139" precursor="true">MTADSADRSTLRGCALLAALLVLIGALRIVSSYTALSHTVDEPIHLGAGIEWLDNGTVTGDASHPPLARGMSAVGPYLAGARWTHSGNTMQDGLDVLGHDAHYDRMLALARLGILPFFLLACLMVFLWSNHTGGPVAALIATFLFTTIPPVLAHAGLVTTDMAATAFAAAGAYAALLWAKRPDRKRTILLGLALGFGIMAKYSLVVFLPAIWFAIYLAHWPGLRATLAHVRARWLSAVVAAAIACLVIWAAFRFTFGPLNFAHLSLPAPRFFDGLNMIRDHNDHGHSSYILGRRFHFGVWYFFPVTLAVKTPLAMLILLAWSLWIAWRKRLKIAAPAAYAVVILAIAMSSRINIGVRHVLPLYASFAVIAGVGAAALLKGAASRWTTFAVFGLFGWQVVSGALAHADYISYTNEITRGHPENFVAESDLDWGQDMHRVGDFLRRAGATEVSFTPYNVTYLQAGHAFPKDTFSDWYRPAPGWNVVSLGGWKVFNHPGWVGDRQPQFRIGKTHWAWYFPPGSEAK</sequence>
<gene>
    <name evidence="10" type="ordered locus">Acid_0986</name>
</gene>
<feature type="transmembrane region" description="Helical" evidence="8">
    <location>
        <begin position="362"/>
        <end position="382"/>
    </location>
</feature>
<accession>Q02AD8</accession>
<feature type="transmembrane region" description="Helical" evidence="8">
    <location>
        <begin position="234"/>
        <end position="252"/>
    </location>
</feature>
<evidence type="ECO:0000313" key="10">
    <source>
        <dbReference type="EMBL" id="ABJ81984.1"/>
    </source>
</evidence>
<dbReference type="GO" id="GO:0009103">
    <property type="term" value="P:lipopolysaccharide biosynthetic process"/>
    <property type="evidence" value="ECO:0007669"/>
    <property type="project" value="UniProtKB-ARBA"/>
</dbReference>
<evidence type="ECO:0000256" key="2">
    <source>
        <dbReference type="ARBA" id="ARBA00022475"/>
    </source>
</evidence>
<dbReference type="InterPro" id="IPR050297">
    <property type="entry name" value="LipidA_mod_glycosyltrf_83"/>
</dbReference>
<evidence type="ECO:0000256" key="7">
    <source>
        <dbReference type="ARBA" id="ARBA00023136"/>
    </source>
</evidence>
<dbReference type="PANTHER" id="PTHR33908">
    <property type="entry name" value="MANNOSYLTRANSFERASE YKCB-RELATED"/>
    <property type="match status" value="1"/>
</dbReference>
<proteinExistence type="predicted"/>
<feature type="transmembrane region" description="Helical" evidence="8">
    <location>
        <begin position="162"/>
        <end position="179"/>
    </location>
</feature>
<dbReference type="PANTHER" id="PTHR33908:SF11">
    <property type="entry name" value="MEMBRANE PROTEIN"/>
    <property type="match status" value="1"/>
</dbReference>
<evidence type="ECO:0000256" key="6">
    <source>
        <dbReference type="ARBA" id="ARBA00022989"/>
    </source>
</evidence>
<evidence type="ECO:0000256" key="3">
    <source>
        <dbReference type="ARBA" id="ARBA00022676"/>
    </source>
</evidence>
<evidence type="ECO:0000256" key="1">
    <source>
        <dbReference type="ARBA" id="ARBA00004651"/>
    </source>
</evidence>
<dbReference type="GO" id="GO:0016763">
    <property type="term" value="F:pentosyltransferase activity"/>
    <property type="evidence" value="ECO:0007669"/>
    <property type="project" value="TreeGrafter"/>
</dbReference>
<dbReference type="InterPro" id="IPR038731">
    <property type="entry name" value="RgtA/B/C-like"/>
</dbReference>
<feature type="transmembrane region" description="Helical" evidence="8">
    <location>
        <begin position="108"/>
        <end position="129"/>
    </location>
</feature>
<dbReference type="KEGG" id="sus:Acid_0986"/>
<dbReference type="AlphaFoldDB" id="Q02AD8"/>
<keyword evidence="4 10" id="KW-0808">Transferase</keyword>
<dbReference type="EMBL" id="CP000473">
    <property type="protein sequence ID" value="ABJ81984.1"/>
    <property type="molecule type" value="Genomic_DNA"/>
</dbReference>
<dbReference type="OrthoDB" id="128490at2"/>
<dbReference type="HOGENOM" id="CLU_025132_0_0_0"/>
<organism evidence="10">
    <name type="scientific">Solibacter usitatus (strain Ellin6076)</name>
    <dbReference type="NCBI Taxonomy" id="234267"/>
    <lineage>
        <taxon>Bacteria</taxon>
        <taxon>Pseudomonadati</taxon>
        <taxon>Acidobacteriota</taxon>
        <taxon>Terriglobia</taxon>
        <taxon>Bryobacterales</taxon>
        <taxon>Solibacteraceae</taxon>
        <taxon>Candidatus Solibacter</taxon>
    </lineage>
</organism>
<keyword evidence="6 8" id="KW-1133">Transmembrane helix</keyword>